<feature type="compositionally biased region" description="Low complexity" evidence="1">
    <location>
        <begin position="469"/>
        <end position="481"/>
    </location>
</feature>
<gene>
    <name evidence="3" type="ORF">ACFFVD_04675</name>
</gene>
<proteinExistence type="predicted"/>
<dbReference type="EMBL" id="JBHMDY010000002">
    <property type="protein sequence ID" value="MFB9259090.1"/>
    <property type="molecule type" value="Genomic_DNA"/>
</dbReference>
<protein>
    <submittedName>
        <fullName evidence="3">DUF5129 domain-containing protein</fullName>
    </submittedName>
</protein>
<evidence type="ECO:0000313" key="4">
    <source>
        <dbReference type="Proteomes" id="UP001589700"/>
    </source>
</evidence>
<feature type="region of interest" description="Disordered" evidence="1">
    <location>
        <begin position="469"/>
        <end position="490"/>
    </location>
</feature>
<organism evidence="3 4">
    <name type="scientific">Dietzia aerolata</name>
    <dbReference type="NCBI Taxonomy" id="595984"/>
    <lineage>
        <taxon>Bacteria</taxon>
        <taxon>Bacillati</taxon>
        <taxon>Actinomycetota</taxon>
        <taxon>Actinomycetes</taxon>
        <taxon>Mycobacteriales</taxon>
        <taxon>Dietziaceae</taxon>
        <taxon>Dietzia</taxon>
    </lineage>
</organism>
<name>A0ABV5JQ77_9ACTN</name>
<evidence type="ECO:0000313" key="3">
    <source>
        <dbReference type="EMBL" id="MFB9259090.1"/>
    </source>
</evidence>
<reference evidence="3 4" key="1">
    <citation type="submission" date="2024-09" db="EMBL/GenBank/DDBJ databases">
        <authorList>
            <person name="Sun Q."/>
            <person name="Mori K."/>
        </authorList>
    </citation>
    <scope>NUCLEOTIDE SEQUENCE [LARGE SCALE GENOMIC DNA]</scope>
    <source>
        <strain evidence="3 4">CCM 7659</strain>
    </source>
</reference>
<sequence length="490" mass="52392">MTRAPAAVTRLLVVLAGAAMLLFLAWPILGGASAPANAQAPAAPADAPASADPATEPAAPEAALEVGVTDPGDLLTVADEELLVSEPAIMGLPPQVSHVEFVVFETGEDNLNDTMLEFAQGMRGDLVSGDSWAPGRLIVAVSMDPRRNGIYCGDDVCVAMDLFEGAHLDGSLEAMKDPLRRGNTTAGLLAGVSAAADPSVALESPGTPSWVGWAFGGAAVAAVGGIGMWIRSLRKTQASTARERYDQISREYGRVAGELTAIDVRANSLSSPLADDELRSQWEDVKQRFLELDTVMGRIGHLRPDSTDSEFRKASGDIGTAHLTVEQMDLAEKNIDEMFRMEQGDATVRRRQLGELRKDMVSAGLGTSDARLGHQSQLLQQRVDELASNTAAPDFMDRYARIMVDYRLVVDAIRQREMSDVKAAKNAGDRHAPRIYDTDWRVGHGYGGFVPYYMVSTWHTQDVQAAESASSTNTSYSSSSFSGGGGSSSW</sequence>
<feature type="domain" description="DUF5129" evidence="2">
    <location>
        <begin position="106"/>
        <end position="362"/>
    </location>
</feature>
<evidence type="ECO:0000256" key="1">
    <source>
        <dbReference type="SAM" id="MobiDB-lite"/>
    </source>
</evidence>
<accession>A0ABV5JQ77</accession>
<feature type="region of interest" description="Disordered" evidence="1">
    <location>
        <begin position="37"/>
        <end position="60"/>
    </location>
</feature>
<dbReference type="RefSeq" id="WP_380023114.1">
    <property type="nucleotide sequence ID" value="NZ_JBHMDY010000002.1"/>
</dbReference>
<dbReference type="InterPro" id="IPR033435">
    <property type="entry name" value="DUF5129"/>
</dbReference>
<keyword evidence="4" id="KW-1185">Reference proteome</keyword>
<comment type="caution">
    <text evidence="3">The sequence shown here is derived from an EMBL/GenBank/DDBJ whole genome shotgun (WGS) entry which is preliminary data.</text>
</comment>
<dbReference type="Pfam" id="PF17173">
    <property type="entry name" value="DUF5129"/>
    <property type="match status" value="1"/>
</dbReference>
<evidence type="ECO:0000259" key="2">
    <source>
        <dbReference type="Pfam" id="PF17173"/>
    </source>
</evidence>
<dbReference type="Proteomes" id="UP001589700">
    <property type="component" value="Unassembled WGS sequence"/>
</dbReference>